<keyword evidence="4 5" id="KW-0119">Carbohydrate metabolism</keyword>
<evidence type="ECO:0000259" key="8">
    <source>
        <dbReference type="Pfam" id="PF01979"/>
    </source>
</evidence>
<evidence type="ECO:0000313" key="9">
    <source>
        <dbReference type="EMBL" id="HJC05244.1"/>
    </source>
</evidence>
<keyword evidence="3 5" id="KW-0378">Hydrolase</keyword>
<feature type="binding site" evidence="7">
    <location>
        <position position="201"/>
    </location>
    <ligand>
        <name>Zn(2+)</name>
        <dbReference type="ChEBI" id="CHEBI:29105"/>
    </ligand>
</feature>
<feature type="active site" description="Proton donor/acceptor" evidence="6">
    <location>
        <position position="284"/>
    </location>
</feature>
<dbReference type="Gene3D" id="3.20.20.140">
    <property type="entry name" value="Metal-dependent hydrolases"/>
    <property type="match status" value="1"/>
</dbReference>
<evidence type="ECO:0000256" key="7">
    <source>
        <dbReference type="PIRSR" id="PIRSR038994-3"/>
    </source>
</evidence>
<dbReference type="InterPro" id="IPR032466">
    <property type="entry name" value="Metal_Hydrolase"/>
</dbReference>
<dbReference type="PANTHER" id="PTHR11113">
    <property type="entry name" value="N-ACETYLGLUCOSAMINE-6-PHOSPHATE DEACETYLASE"/>
    <property type="match status" value="1"/>
</dbReference>
<comment type="cofactor">
    <cofactor evidence="7">
        <name>a divalent metal cation</name>
        <dbReference type="ChEBI" id="CHEBI:60240"/>
    </cofactor>
    <text evidence="7">Binds 1 divalent metal cation per subunit.</text>
</comment>
<proteinExistence type="inferred from homology"/>
<evidence type="ECO:0000256" key="3">
    <source>
        <dbReference type="ARBA" id="ARBA00022801"/>
    </source>
</evidence>
<dbReference type="SUPFAM" id="SSF51556">
    <property type="entry name" value="Metallo-dependent hydrolases"/>
    <property type="match status" value="1"/>
</dbReference>
<dbReference type="NCBIfam" id="TIGR00221">
    <property type="entry name" value="nagA"/>
    <property type="match status" value="1"/>
</dbReference>
<comment type="similarity">
    <text evidence="1 5">Belongs to the metallo-dependent hydrolases superfamily. NagA family.</text>
</comment>
<evidence type="ECO:0000313" key="10">
    <source>
        <dbReference type="Proteomes" id="UP000823910"/>
    </source>
</evidence>
<dbReference type="InterPro" id="IPR011059">
    <property type="entry name" value="Metal-dep_hydrolase_composite"/>
</dbReference>
<dbReference type="InterPro" id="IPR003764">
    <property type="entry name" value="GlcNAc_6-P_deAcase"/>
</dbReference>
<dbReference type="CDD" id="cd00854">
    <property type="entry name" value="NagA"/>
    <property type="match status" value="1"/>
</dbReference>
<dbReference type="AlphaFoldDB" id="A0A9D2SHB7"/>
<evidence type="ECO:0000256" key="5">
    <source>
        <dbReference type="PIRNR" id="PIRNR038994"/>
    </source>
</evidence>
<gene>
    <name evidence="9" type="primary">nagA</name>
    <name evidence="9" type="ORF">H9704_03690</name>
</gene>
<organism evidence="9 10">
    <name type="scientific">Candidatus Enterocloster excrementipullorum</name>
    <dbReference type="NCBI Taxonomy" id="2838559"/>
    <lineage>
        <taxon>Bacteria</taxon>
        <taxon>Bacillati</taxon>
        <taxon>Bacillota</taxon>
        <taxon>Clostridia</taxon>
        <taxon>Lachnospirales</taxon>
        <taxon>Lachnospiraceae</taxon>
        <taxon>Enterocloster</taxon>
    </lineage>
</organism>
<dbReference type="Pfam" id="PF01979">
    <property type="entry name" value="Amidohydro_1"/>
    <property type="match status" value="1"/>
</dbReference>
<reference evidence="9" key="2">
    <citation type="submission" date="2021-04" db="EMBL/GenBank/DDBJ databases">
        <authorList>
            <person name="Gilroy R."/>
        </authorList>
    </citation>
    <scope>NUCLEOTIDE SEQUENCE</scope>
    <source>
        <strain evidence="9">CHK180-15479</strain>
    </source>
</reference>
<feature type="domain" description="Amidohydrolase-related" evidence="8">
    <location>
        <begin position="54"/>
        <end position="395"/>
    </location>
</feature>
<dbReference type="SUPFAM" id="SSF51338">
    <property type="entry name" value="Composite domain of metallo-dependent hydrolases"/>
    <property type="match status" value="1"/>
</dbReference>
<name>A0A9D2SHB7_9FIRM</name>
<feature type="binding site" evidence="7">
    <location>
        <position position="222"/>
    </location>
    <ligand>
        <name>Zn(2+)</name>
        <dbReference type="ChEBI" id="CHEBI:29105"/>
    </ligand>
</feature>
<evidence type="ECO:0000256" key="4">
    <source>
        <dbReference type="ARBA" id="ARBA00023277"/>
    </source>
</evidence>
<dbReference type="Gene3D" id="2.30.40.10">
    <property type="entry name" value="Urease, subunit C, domain 1"/>
    <property type="match status" value="1"/>
</dbReference>
<accession>A0A9D2SHB7</accession>
<dbReference type="Proteomes" id="UP000823910">
    <property type="component" value="Unassembled WGS sequence"/>
</dbReference>
<dbReference type="EC" id="3.5.1.25" evidence="9"/>
<comment type="caution">
    <text evidence="9">The sequence shown here is derived from an EMBL/GenBank/DDBJ whole genome shotgun (WGS) entry which is preliminary data.</text>
</comment>
<dbReference type="GO" id="GO:0006046">
    <property type="term" value="P:N-acetylglucosamine catabolic process"/>
    <property type="evidence" value="ECO:0007669"/>
    <property type="project" value="TreeGrafter"/>
</dbReference>
<evidence type="ECO:0000256" key="2">
    <source>
        <dbReference type="ARBA" id="ARBA00022723"/>
    </source>
</evidence>
<dbReference type="PIRSF" id="PIRSF038994">
    <property type="entry name" value="NagA"/>
    <property type="match status" value="1"/>
</dbReference>
<reference evidence="9" key="1">
    <citation type="journal article" date="2021" name="PeerJ">
        <title>Extensive microbial diversity within the chicken gut microbiome revealed by metagenomics and culture.</title>
        <authorList>
            <person name="Gilroy R."/>
            <person name="Ravi A."/>
            <person name="Getino M."/>
            <person name="Pursley I."/>
            <person name="Horton D.L."/>
            <person name="Alikhan N.F."/>
            <person name="Baker D."/>
            <person name="Gharbi K."/>
            <person name="Hall N."/>
            <person name="Watson M."/>
            <person name="Adriaenssens E.M."/>
            <person name="Foster-Nyarko E."/>
            <person name="Jarju S."/>
            <person name="Secka A."/>
            <person name="Antonio M."/>
            <person name="Oren A."/>
            <person name="Chaudhuri R.R."/>
            <person name="La Ragione R."/>
            <person name="Hildebrand F."/>
            <person name="Pallen M.J."/>
        </authorList>
    </citation>
    <scope>NUCLEOTIDE SEQUENCE</scope>
    <source>
        <strain evidence="9">CHK180-15479</strain>
    </source>
</reference>
<evidence type="ECO:0000256" key="1">
    <source>
        <dbReference type="ARBA" id="ARBA00010716"/>
    </source>
</evidence>
<protein>
    <submittedName>
        <fullName evidence="9">N-acetylglucosamine-6-phosphate deacetylase</fullName>
        <ecNumber evidence="9">3.5.1.25</ecNumber>
    </submittedName>
</protein>
<dbReference type="GO" id="GO:0008448">
    <property type="term" value="F:N-acetylglucosamine-6-phosphate deacetylase activity"/>
    <property type="evidence" value="ECO:0007669"/>
    <property type="project" value="UniProtKB-EC"/>
</dbReference>
<sequence>MLQLLTNASVILEDRILTDGFVEIDSSTGRILRYGQMKELSEIPQNALDCREQYISPGFIDSHSHGGGGCDFMDGDLDSFLTAAKLHLQHGTTSILPTTLTSSDSDLYLCIDNFKKAKEEQHSGNLPHLLGLHLEGPYFSEREKGAQNSIYIRSPSYDDYMRIYDYAEGNILRWSVAPELDGALEMGDILNKKGVLMSIGHTAADYETVRNAVQHGYSHVTHLYSGMSTITRKNGFRILGVVECAYLFDELTVEIIADGMHLPPELLRLILKCKDNDKISLITDSMRGAGEKEGPSILGSLKDGQDVIIEDGIAKMPDRSCFAGSVCTTDRCVRTLYKQAGASLVNAVRMMTLNPARLLHIDSHKGSIEVGKDADLLVFNDNIDISNIFVGGKQVK</sequence>
<dbReference type="PANTHER" id="PTHR11113:SF14">
    <property type="entry name" value="N-ACETYLGLUCOSAMINE-6-PHOSPHATE DEACETYLASE"/>
    <property type="match status" value="1"/>
</dbReference>
<dbReference type="InterPro" id="IPR006680">
    <property type="entry name" value="Amidohydro-rel"/>
</dbReference>
<evidence type="ECO:0000256" key="6">
    <source>
        <dbReference type="PIRSR" id="PIRSR038994-1"/>
    </source>
</evidence>
<feature type="binding site" evidence="7">
    <location>
        <position position="135"/>
    </location>
    <ligand>
        <name>Zn(2+)</name>
        <dbReference type="ChEBI" id="CHEBI:29105"/>
    </ligand>
</feature>
<keyword evidence="2 7" id="KW-0479">Metal-binding</keyword>
<dbReference type="GO" id="GO:0046872">
    <property type="term" value="F:metal ion binding"/>
    <property type="evidence" value="ECO:0007669"/>
    <property type="project" value="UniProtKB-KW"/>
</dbReference>
<dbReference type="EMBL" id="DWWT01000015">
    <property type="protein sequence ID" value="HJC05244.1"/>
    <property type="molecule type" value="Genomic_DNA"/>
</dbReference>